<dbReference type="InterPro" id="IPR016162">
    <property type="entry name" value="Ald_DH_N"/>
</dbReference>
<feature type="domain" description="Aldehyde dehydrogenase" evidence="3">
    <location>
        <begin position="13"/>
        <end position="469"/>
    </location>
</feature>
<dbReference type="FunFam" id="3.40.309.10:FF:000012">
    <property type="entry name" value="Betaine aldehyde dehydrogenase"/>
    <property type="match status" value="1"/>
</dbReference>
<keyword evidence="2" id="KW-0560">Oxidoreductase</keyword>
<dbReference type="AlphaFoldDB" id="A0A099KE00"/>
<dbReference type="RefSeq" id="WP_033095077.1">
    <property type="nucleotide sequence ID" value="NZ_JQED01000046.1"/>
</dbReference>
<dbReference type="InterPro" id="IPR016161">
    <property type="entry name" value="Ald_DH/histidinol_DH"/>
</dbReference>
<accession>A0A099KE00</accession>
<dbReference type="PANTHER" id="PTHR42804">
    <property type="entry name" value="ALDEHYDE DEHYDROGENASE"/>
    <property type="match status" value="1"/>
</dbReference>
<dbReference type="FunFam" id="3.40.605.10:FF:000007">
    <property type="entry name" value="NAD/NADP-dependent betaine aldehyde dehydrogenase"/>
    <property type="match status" value="1"/>
</dbReference>
<evidence type="ECO:0000259" key="3">
    <source>
        <dbReference type="Pfam" id="PF00171"/>
    </source>
</evidence>
<dbReference type="PATRIC" id="fig|28229.4.peg.3435"/>
<dbReference type="InterPro" id="IPR015590">
    <property type="entry name" value="Aldehyde_DH_dom"/>
</dbReference>
<dbReference type="EMBL" id="JQED01000046">
    <property type="protein sequence ID" value="KGJ88561.1"/>
    <property type="molecule type" value="Genomic_DNA"/>
</dbReference>
<sequence>MYTYNKLYINGDWQSSNTEETIDVINPANSELCAKTPSAAIADVDKAIAAAKQAFSQWSATTPAERSQLIIAIADEMQNRLDDLVTAISTSMGCPKHLSVDIQVQGAIDAFRGYADMTSYVDESSTEHGVMQCHSAVGVCVLINPWNYPLSQLVGKLGPAMATGCTVVAKPAEQTPLQDLILAEIFDKVGVPAGVFNVITGYGYKIGEHLCSHPDVDMVSFTGSTGAGIKVAQAASTTVKRVCQELGGKSPFIITEDADLAAAVRYGVEDVMINSGQTCCALTRMLVPESLYQQAIVIAKAVAEENVVGDPQDDNVTMGPLSSSLQQKRVLDYINIGIKEGAELVTGGPEIPTRLQQGAYVMPTIFTNVTNDMTIAQEEIFGPVLCMIPYSDEQEAIKIANDTVFGLSSGVFAKDANAATQIARKIRAGQSYIQGTYFNSHAPFGGFKQSGNGREWGVEGLREFIEVQSLIIT</sequence>
<dbReference type="InterPro" id="IPR016163">
    <property type="entry name" value="Ald_DH_C"/>
</dbReference>
<evidence type="ECO:0000313" key="4">
    <source>
        <dbReference type="EMBL" id="KGJ88561.1"/>
    </source>
</evidence>
<evidence type="ECO:0000256" key="1">
    <source>
        <dbReference type="ARBA" id="ARBA00009986"/>
    </source>
</evidence>
<dbReference type="GO" id="GO:0016620">
    <property type="term" value="F:oxidoreductase activity, acting on the aldehyde or oxo group of donors, NAD or NADP as acceptor"/>
    <property type="evidence" value="ECO:0007669"/>
    <property type="project" value="InterPro"/>
</dbReference>
<gene>
    <name evidence="4" type="ORF">ND2E_4096</name>
</gene>
<evidence type="ECO:0000313" key="5">
    <source>
        <dbReference type="Proteomes" id="UP000029843"/>
    </source>
</evidence>
<dbReference type="Gene3D" id="3.40.309.10">
    <property type="entry name" value="Aldehyde Dehydrogenase, Chain A, domain 2"/>
    <property type="match status" value="1"/>
</dbReference>
<reference evidence="4 5" key="1">
    <citation type="submission" date="2014-08" db="EMBL/GenBank/DDBJ databases">
        <title>Genomic and Phenotypic Diversity of Colwellia psychrerythraea strains from Disparate Marine Basins.</title>
        <authorList>
            <person name="Techtmann S.M."/>
            <person name="Stelling S.C."/>
            <person name="Utturkar S.M."/>
            <person name="Alshibli N."/>
            <person name="Harris A."/>
            <person name="Brown S.D."/>
            <person name="Hazen T.C."/>
        </authorList>
    </citation>
    <scope>NUCLEOTIDE SEQUENCE [LARGE SCALE GENOMIC DNA]</scope>
    <source>
        <strain evidence="4 5">ND2E</strain>
    </source>
</reference>
<dbReference type="CDD" id="cd07138">
    <property type="entry name" value="ALDH_CddD_SSP0762"/>
    <property type="match status" value="1"/>
</dbReference>
<dbReference type="PANTHER" id="PTHR42804:SF1">
    <property type="entry name" value="ALDEHYDE DEHYDROGENASE-RELATED"/>
    <property type="match status" value="1"/>
</dbReference>
<comment type="caution">
    <text evidence="4">The sequence shown here is derived from an EMBL/GenBank/DDBJ whole genome shotgun (WGS) entry which is preliminary data.</text>
</comment>
<evidence type="ECO:0000256" key="2">
    <source>
        <dbReference type="ARBA" id="ARBA00023002"/>
    </source>
</evidence>
<proteinExistence type="inferred from homology"/>
<dbReference type="SUPFAM" id="SSF53720">
    <property type="entry name" value="ALDH-like"/>
    <property type="match status" value="1"/>
</dbReference>
<dbReference type="Gene3D" id="3.40.605.10">
    <property type="entry name" value="Aldehyde Dehydrogenase, Chain A, domain 1"/>
    <property type="match status" value="1"/>
</dbReference>
<protein>
    <submittedName>
        <fullName evidence="4">Aldehyde Dehydrogenase</fullName>
    </submittedName>
</protein>
<organism evidence="4 5">
    <name type="scientific">Colwellia psychrerythraea</name>
    <name type="common">Vibrio psychroerythus</name>
    <dbReference type="NCBI Taxonomy" id="28229"/>
    <lineage>
        <taxon>Bacteria</taxon>
        <taxon>Pseudomonadati</taxon>
        <taxon>Pseudomonadota</taxon>
        <taxon>Gammaproteobacteria</taxon>
        <taxon>Alteromonadales</taxon>
        <taxon>Colwelliaceae</taxon>
        <taxon>Colwellia</taxon>
    </lineage>
</organism>
<dbReference type="Proteomes" id="UP000029843">
    <property type="component" value="Unassembled WGS sequence"/>
</dbReference>
<comment type="similarity">
    <text evidence="1">Belongs to the aldehyde dehydrogenase family.</text>
</comment>
<dbReference type="OrthoDB" id="9812625at2"/>
<name>A0A099KE00_COLPS</name>
<dbReference type="Pfam" id="PF00171">
    <property type="entry name" value="Aldedh"/>
    <property type="match status" value="1"/>
</dbReference>